<keyword evidence="4" id="KW-1185">Reference proteome</keyword>
<name>A0A5R9KGR4_9BACT</name>
<dbReference type="Gene3D" id="1.10.10.2910">
    <property type="match status" value="1"/>
</dbReference>
<dbReference type="GO" id="GO:0003677">
    <property type="term" value="F:DNA binding"/>
    <property type="evidence" value="ECO:0007669"/>
    <property type="project" value="InterPro"/>
</dbReference>
<dbReference type="EMBL" id="VCEI01000014">
    <property type="protein sequence ID" value="TLU95292.1"/>
    <property type="molecule type" value="Genomic_DNA"/>
</dbReference>
<comment type="similarity">
    <text evidence="1">Belongs to the short-chain fatty acyl-CoA assimilation regulator (ScfR) family.</text>
</comment>
<evidence type="ECO:0000313" key="3">
    <source>
        <dbReference type="EMBL" id="TLU95292.1"/>
    </source>
</evidence>
<dbReference type="InterPro" id="IPR010359">
    <property type="entry name" value="IrrE_HExxH"/>
</dbReference>
<dbReference type="Proteomes" id="UP000309788">
    <property type="component" value="Unassembled WGS sequence"/>
</dbReference>
<evidence type="ECO:0000256" key="1">
    <source>
        <dbReference type="ARBA" id="ARBA00007227"/>
    </source>
</evidence>
<dbReference type="AlphaFoldDB" id="A0A5R9KGR4"/>
<evidence type="ECO:0000259" key="2">
    <source>
        <dbReference type="PROSITE" id="PS50943"/>
    </source>
</evidence>
<dbReference type="SUPFAM" id="SSF47413">
    <property type="entry name" value="lambda repressor-like DNA-binding domains"/>
    <property type="match status" value="1"/>
</dbReference>
<gene>
    <name evidence="3" type="ORF">FEM55_07300</name>
</gene>
<reference evidence="3 4" key="1">
    <citation type="submission" date="2019-05" db="EMBL/GenBank/DDBJ databases">
        <authorList>
            <person name="Qu J.-H."/>
        </authorList>
    </citation>
    <scope>NUCLEOTIDE SEQUENCE [LARGE SCALE GENOMIC DNA]</scope>
    <source>
        <strain evidence="3 4">Z12</strain>
    </source>
</reference>
<dbReference type="PANTHER" id="PTHR43236">
    <property type="entry name" value="ANTITOXIN HIGA1"/>
    <property type="match status" value="1"/>
</dbReference>
<feature type="domain" description="HTH cro/C1-type" evidence="2">
    <location>
        <begin position="15"/>
        <end position="69"/>
    </location>
</feature>
<dbReference type="InterPro" id="IPR001387">
    <property type="entry name" value="Cro/C1-type_HTH"/>
</dbReference>
<dbReference type="Pfam" id="PF01381">
    <property type="entry name" value="HTH_3"/>
    <property type="match status" value="1"/>
</dbReference>
<dbReference type="SMART" id="SM00530">
    <property type="entry name" value="HTH_XRE"/>
    <property type="match status" value="1"/>
</dbReference>
<dbReference type="PANTHER" id="PTHR43236:SF1">
    <property type="entry name" value="BLL7220 PROTEIN"/>
    <property type="match status" value="1"/>
</dbReference>
<accession>A0A5R9KGR4</accession>
<dbReference type="CDD" id="cd00093">
    <property type="entry name" value="HTH_XRE"/>
    <property type="match status" value="1"/>
</dbReference>
<dbReference type="Pfam" id="PF06114">
    <property type="entry name" value="Peptidase_M78"/>
    <property type="match status" value="1"/>
</dbReference>
<organism evidence="3 4">
    <name type="scientific">Dyadobacter sediminis</name>
    <dbReference type="NCBI Taxonomy" id="1493691"/>
    <lineage>
        <taxon>Bacteria</taxon>
        <taxon>Pseudomonadati</taxon>
        <taxon>Bacteroidota</taxon>
        <taxon>Cytophagia</taxon>
        <taxon>Cytophagales</taxon>
        <taxon>Spirosomataceae</taxon>
        <taxon>Dyadobacter</taxon>
    </lineage>
</organism>
<dbReference type="Gene3D" id="1.10.260.40">
    <property type="entry name" value="lambda repressor-like DNA-binding domains"/>
    <property type="match status" value="1"/>
</dbReference>
<dbReference type="InterPro" id="IPR010982">
    <property type="entry name" value="Lambda_DNA-bd_dom_sf"/>
</dbReference>
<dbReference type="InterPro" id="IPR052345">
    <property type="entry name" value="Rad_response_metalloprotease"/>
</dbReference>
<dbReference type="RefSeq" id="WP_138280693.1">
    <property type="nucleotide sequence ID" value="NZ_BMGE01000022.1"/>
</dbReference>
<sequence length="359" mass="41052">MAFQPKWASAPGTTIKEVLADKNISENAFAERIGQPRTFVSRLLRGHEPITGKLAQQLSGCLGASSDFWIHREDQYREDLARIEAGAWLAQLPIKDMIKFGWIDKSKDLLNGCLEYFGVDSVGKWNETYDRLNVQGSFRTSYKISSKFGSVSTWIRQGELEAGKIDCLPWNSDKFVESLPAIRELTRIKDPRIFIPKLRTLCAASGVALAIVKTPSGCTASGMTKFLTKEKALLMLSFRFLSDDQFWFTFFHEAGHLILHGQNEVYLEDKELNNANVEQREIEANSFSSEMLIPHRYHTQLRKLKGKWNISRFASNLGVSTGIVVGQMQYYRFVEMNQLNGYKRRFNWDQVDSVIFHNN</sequence>
<dbReference type="PROSITE" id="PS50943">
    <property type="entry name" value="HTH_CROC1"/>
    <property type="match status" value="1"/>
</dbReference>
<dbReference type="OrthoDB" id="9796786at2"/>
<comment type="caution">
    <text evidence="3">The sequence shown here is derived from an EMBL/GenBank/DDBJ whole genome shotgun (WGS) entry which is preliminary data.</text>
</comment>
<proteinExistence type="inferred from homology"/>
<protein>
    <submittedName>
        <fullName evidence="3">ImmA/IrrE family metallo-endopeptidase</fullName>
    </submittedName>
</protein>
<evidence type="ECO:0000313" key="4">
    <source>
        <dbReference type="Proteomes" id="UP000309788"/>
    </source>
</evidence>